<evidence type="ECO:0000256" key="5">
    <source>
        <dbReference type="ARBA" id="ARBA00022833"/>
    </source>
</evidence>
<dbReference type="RefSeq" id="WP_183941802.1">
    <property type="nucleotide sequence ID" value="NZ_BAABBG010000005.1"/>
</dbReference>
<dbReference type="CDD" id="cd12797">
    <property type="entry name" value="M23_peptidase"/>
    <property type="match status" value="1"/>
</dbReference>
<comment type="caution">
    <text evidence="8">The sequence shown here is derived from an EMBL/GenBank/DDBJ whole genome shotgun (WGS) entry which is preliminary data.</text>
</comment>
<comment type="cofactor">
    <cofactor evidence="1">
        <name>Zn(2+)</name>
        <dbReference type="ChEBI" id="CHEBI:29105"/>
    </cofactor>
</comment>
<dbReference type="InterPro" id="IPR011055">
    <property type="entry name" value="Dup_hybrid_motif"/>
</dbReference>
<protein>
    <submittedName>
        <fullName evidence="8">Murein DD-endopeptidase MepM/ murein hydrolase activator NlpD</fullName>
    </submittedName>
</protein>
<dbReference type="InterPro" id="IPR016047">
    <property type="entry name" value="M23ase_b-sheet_dom"/>
</dbReference>
<dbReference type="InterPro" id="IPR050570">
    <property type="entry name" value="Cell_wall_metabolism_enzyme"/>
</dbReference>
<evidence type="ECO:0000256" key="3">
    <source>
        <dbReference type="ARBA" id="ARBA00022723"/>
    </source>
</evidence>
<dbReference type="PANTHER" id="PTHR21666">
    <property type="entry name" value="PEPTIDASE-RELATED"/>
    <property type="match status" value="1"/>
</dbReference>
<accession>A0A840B3L5</accession>
<evidence type="ECO:0000259" key="7">
    <source>
        <dbReference type="Pfam" id="PF01551"/>
    </source>
</evidence>
<reference evidence="8 9" key="1">
    <citation type="submission" date="2020-08" db="EMBL/GenBank/DDBJ databases">
        <title>Genomic Encyclopedia of Type Strains, Phase IV (KMG-IV): sequencing the most valuable type-strain genomes for metagenomic binning, comparative biology and taxonomic classification.</title>
        <authorList>
            <person name="Goeker M."/>
        </authorList>
    </citation>
    <scope>NUCLEOTIDE SEQUENCE [LARGE SCALE GENOMIC DNA]</scope>
    <source>
        <strain evidence="8 9">DSM 29050</strain>
    </source>
</reference>
<sequence length="524" mass="55865">MLEGKDTHFAAAAGNGSVMLADAMVAPLRQTTEASWRERLAQLDLVPDLGENIGSVRWFRGLGTLTLLSVAALALLPDFGPIYGPQPSIATEAEFEEARAQMIMPIAYGSDSGKRMAATDAVVALAGSPERPRIELTASLGRGDSFARVLQRAGVGGNEANDVANMVSGVTSLSDIEPGTPINIVLGKRSAQNQPRPLESVAFRARFDLNLAINREGGALRLSREPIMVDDTPLRIRGTVGSQGIYRSARAAGAPASAIQDYLKVISGRMPLSAIRATDEFDIIIAYKRAETGEVKVGTLLYAGVDRDGKSPVQMLKWTNGDNSQWFEASGVGESKGALSRPVNGAVTSGFGGRRHPILGYMRMHSGLDFKASYGQPIFAVTDGVVAYAGRKGGYGNFVQLNHGGGLASGYGHMSRIAARPGSRVRRGQIIGYVGSTGLSTGPHLHYELYRNGRAVNPNSIKFTQRAQLGGSDLARFKGTLQRLKSVKAGAALAPLRTQPKSTDEPKREIDRLTLQIDHSRTNG</sequence>
<dbReference type="GO" id="GO:0006508">
    <property type="term" value="P:proteolysis"/>
    <property type="evidence" value="ECO:0007669"/>
    <property type="project" value="UniProtKB-KW"/>
</dbReference>
<dbReference type="Gene3D" id="3.10.450.350">
    <property type="match status" value="1"/>
</dbReference>
<name>A0A840B3L5_9SPHN</name>
<dbReference type="EMBL" id="JACIEA010000002">
    <property type="protein sequence ID" value="MBB3943490.1"/>
    <property type="molecule type" value="Genomic_DNA"/>
</dbReference>
<dbReference type="Proteomes" id="UP000581447">
    <property type="component" value="Unassembled WGS sequence"/>
</dbReference>
<dbReference type="GO" id="GO:0046872">
    <property type="term" value="F:metal ion binding"/>
    <property type="evidence" value="ECO:0007669"/>
    <property type="project" value="UniProtKB-KW"/>
</dbReference>
<dbReference type="Pfam" id="PF01551">
    <property type="entry name" value="Peptidase_M23"/>
    <property type="match status" value="1"/>
</dbReference>
<dbReference type="SUPFAM" id="SSF51261">
    <property type="entry name" value="Duplicated hybrid motif"/>
    <property type="match status" value="1"/>
</dbReference>
<keyword evidence="2" id="KW-0645">Protease</keyword>
<keyword evidence="3" id="KW-0479">Metal-binding</keyword>
<gene>
    <name evidence="8" type="ORF">GGR91_001748</name>
</gene>
<dbReference type="GO" id="GO:0004222">
    <property type="term" value="F:metalloendopeptidase activity"/>
    <property type="evidence" value="ECO:0007669"/>
    <property type="project" value="TreeGrafter"/>
</dbReference>
<keyword evidence="4 8" id="KW-0378">Hydrolase</keyword>
<evidence type="ECO:0000256" key="6">
    <source>
        <dbReference type="ARBA" id="ARBA00023049"/>
    </source>
</evidence>
<feature type="domain" description="M23ase beta-sheet core" evidence="7">
    <location>
        <begin position="363"/>
        <end position="458"/>
    </location>
</feature>
<dbReference type="FunFam" id="2.70.70.10:FF:000006">
    <property type="entry name" value="M23 family peptidase"/>
    <property type="match status" value="1"/>
</dbReference>
<proteinExistence type="predicted"/>
<keyword evidence="9" id="KW-1185">Reference proteome</keyword>
<evidence type="ECO:0000313" key="9">
    <source>
        <dbReference type="Proteomes" id="UP000581447"/>
    </source>
</evidence>
<evidence type="ECO:0000256" key="2">
    <source>
        <dbReference type="ARBA" id="ARBA00022670"/>
    </source>
</evidence>
<keyword evidence="5" id="KW-0862">Zinc</keyword>
<evidence type="ECO:0000313" key="8">
    <source>
        <dbReference type="EMBL" id="MBB3943490.1"/>
    </source>
</evidence>
<dbReference type="PANTHER" id="PTHR21666:SF288">
    <property type="entry name" value="CELL DIVISION PROTEIN YTFB"/>
    <property type="match status" value="1"/>
</dbReference>
<evidence type="ECO:0000256" key="4">
    <source>
        <dbReference type="ARBA" id="ARBA00022801"/>
    </source>
</evidence>
<dbReference type="Gene3D" id="2.70.70.10">
    <property type="entry name" value="Glucose Permease (Domain IIA)"/>
    <property type="match status" value="1"/>
</dbReference>
<dbReference type="AlphaFoldDB" id="A0A840B3L5"/>
<evidence type="ECO:0000256" key="1">
    <source>
        <dbReference type="ARBA" id="ARBA00001947"/>
    </source>
</evidence>
<keyword evidence="6" id="KW-0482">Metalloprotease</keyword>
<organism evidence="8 9">
    <name type="scientific">Sphingorhabdus rigui</name>
    <dbReference type="NCBI Taxonomy" id="1282858"/>
    <lineage>
        <taxon>Bacteria</taxon>
        <taxon>Pseudomonadati</taxon>
        <taxon>Pseudomonadota</taxon>
        <taxon>Alphaproteobacteria</taxon>
        <taxon>Sphingomonadales</taxon>
        <taxon>Sphingomonadaceae</taxon>
        <taxon>Sphingorhabdus</taxon>
    </lineage>
</organism>